<evidence type="ECO:0000313" key="2">
    <source>
        <dbReference type="Proteomes" id="UP000789524"/>
    </source>
</evidence>
<protein>
    <submittedName>
        <fullName evidence="1">(African queen) hypothetical protein</fullName>
    </submittedName>
</protein>
<dbReference type="Gene3D" id="1.10.238.270">
    <property type="match status" value="1"/>
</dbReference>
<dbReference type="SUPFAM" id="SSF47565">
    <property type="entry name" value="Insect pheromone/odorant-binding proteins"/>
    <property type="match status" value="1"/>
</dbReference>
<reference evidence="1" key="1">
    <citation type="submission" date="2021-09" db="EMBL/GenBank/DDBJ databases">
        <authorList>
            <person name="Martin H S."/>
        </authorList>
    </citation>
    <scope>NUCLEOTIDE SEQUENCE</scope>
</reference>
<proteinExistence type="predicted"/>
<sequence length="189" mass="20464">MILLRRKVNSHQAGATSTCEADNAAPPVLCGVTPNAIYQCLGTPKVVKKEASSQCSSDLGECEKMSCIFSKSGWMKDNKVDKEKFSAYFDQFAKENPDWQVAVEHMKSNCLSNDLPPQGVHLNCPAYDVMICAFANFIKSAPASQWSSSAHCDYPRRFAASCPVCPTACFAPSIPIGSCNACLSLPRSP</sequence>
<dbReference type="GO" id="GO:0005549">
    <property type="term" value="F:odorant binding"/>
    <property type="evidence" value="ECO:0007669"/>
    <property type="project" value="InterPro"/>
</dbReference>
<dbReference type="Proteomes" id="UP000789524">
    <property type="component" value="Unassembled WGS sequence"/>
</dbReference>
<dbReference type="EMBL" id="CAKASE010000048">
    <property type="protein sequence ID" value="CAG9562321.1"/>
    <property type="molecule type" value="Genomic_DNA"/>
</dbReference>
<evidence type="ECO:0000313" key="1">
    <source>
        <dbReference type="EMBL" id="CAG9562321.1"/>
    </source>
</evidence>
<gene>
    <name evidence="1" type="ORF">DCHRY22_LOCUS3674</name>
</gene>
<dbReference type="InterPro" id="IPR036728">
    <property type="entry name" value="PBP_GOBP_sf"/>
</dbReference>
<organism evidence="1 2">
    <name type="scientific">Danaus chrysippus</name>
    <name type="common">African queen</name>
    <dbReference type="NCBI Taxonomy" id="151541"/>
    <lineage>
        <taxon>Eukaryota</taxon>
        <taxon>Metazoa</taxon>
        <taxon>Ecdysozoa</taxon>
        <taxon>Arthropoda</taxon>
        <taxon>Hexapoda</taxon>
        <taxon>Insecta</taxon>
        <taxon>Pterygota</taxon>
        <taxon>Neoptera</taxon>
        <taxon>Endopterygota</taxon>
        <taxon>Lepidoptera</taxon>
        <taxon>Glossata</taxon>
        <taxon>Ditrysia</taxon>
        <taxon>Papilionoidea</taxon>
        <taxon>Nymphalidae</taxon>
        <taxon>Danainae</taxon>
        <taxon>Danaini</taxon>
        <taxon>Danaina</taxon>
        <taxon>Danaus</taxon>
        <taxon>Anosia</taxon>
    </lineage>
</organism>
<accession>A0A8J2QM12</accession>
<comment type="caution">
    <text evidence="1">The sequence shown here is derived from an EMBL/GenBank/DDBJ whole genome shotgun (WGS) entry which is preliminary data.</text>
</comment>
<keyword evidence="2" id="KW-1185">Reference proteome</keyword>
<dbReference type="AlphaFoldDB" id="A0A8J2QM12"/>
<dbReference type="OrthoDB" id="7410140at2759"/>
<name>A0A8J2QM12_9NEOP</name>